<evidence type="ECO:0000313" key="2">
    <source>
        <dbReference type="Proteomes" id="UP000271125"/>
    </source>
</evidence>
<comment type="caution">
    <text evidence="1">The sequence shown here is derived from an EMBL/GenBank/DDBJ whole genome shotgun (WGS) entry which is preliminary data.</text>
</comment>
<accession>A0A660SQH2</accession>
<dbReference type="EMBL" id="QNBD01000030">
    <property type="protein sequence ID" value="RKX72316.1"/>
    <property type="molecule type" value="Genomic_DNA"/>
</dbReference>
<proteinExistence type="predicted"/>
<gene>
    <name evidence="1" type="ORF">DRP43_01090</name>
</gene>
<reference evidence="1 2" key="1">
    <citation type="submission" date="2018-06" db="EMBL/GenBank/DDBJ databases">
        <title>Extensive metabolic versatility and redundancy in microbially diverse, dynamic hydrothermal sediments.</title>
        <authorList>
            <person name="Dombrowski N."/>
            <person name="Teske A."/>
            <person name="Baker B.J."/>
        </authorList>
    </citation>
    <scope>NUCLEOTIDE SEQUENCE [LARGE SCALE GENOMIC DNA]</scope>
    <source>
        <strain evidence="1">B10_G13</strain>
    </source>
</reference>
<sequence length="234" mass="27297">MFRINNFMPEIYSIFYTPESMGRDGVSILLYPPVNWFGFRTGIFINPRKDNIKDNSAVFEEELNIPNLNLKFIQMYNRYRIDFSNFDRYVFCLSANMDWILGLNGEIQTYANRLDYDSLDYMCSAMVDYTMSIGNGIYTDIEFLYKSDTNYLLFHFPQIENGNYMLASEISYPFNLSYTGGVFSLYNISDRSILTSVILKMGKQIFHTTLMVGYCRLGSGDYNCTGSIMFQYSF</sequence>
<dbReference type="Proteomes" id="UP000271125">
    <property type="component" value="Unassembled WGS sequence"/>
</dbReference>
<evidence type="ECO:0000313" key="1">
    <source>
        <dbReference type="EMBL" id="RKX72316.1"/>
    </source>
</evidence>
<organism evidence="1 2">
    <name type="scientific">candidate division TA06 bacterium</name>
    <dbReference type="NCBI Taxonomy" id="2250710"/>
    <lineage>
        <taxon>Bacteria</taxon>
        <taxon>Bacteria division TA06</taxon>
    </lineage>
</organism>
<dbReference type="AlphaFoldDB" id="A0A660SQH2"/>
<protein>
    <submittedName>
        <fullName evidence="1">Uncharacterized protein</fullName>
    </submittedName>
</protein>
<name>A0A660SQH2_UNCT6</name>